<dbReference type="AlphaFoldDB" id="A0A8H8U7A6"/>
<organism evidence="5 6">
    <name type="scientific">Lachnellula occidentalis</name>
    <dbReference type="NCBI Taxonomy" id="215460"/>
    <lineage>
        <taxon>Eukaryota</taxon>
        <taxon>Fungi</taxon>
        <taxon>Dikarya</taxon>
        <taxon>Ascomycota</taxon>
        <taxon>Pezizomycotina</taxon>
        <taxon>Leotiomycetes</taxon>
        <taxon>Helotiales</taxon>
        <taxon>Lachnaceae</taxon>
        <taxon>Lachnellula</taxon>
    </lineage>
</organism>
<feature type="compositionally biased region" description="Basic and acidic residues" evidence="3">
    <location>
        <begin position="184"/>
        <end position="193"/>
    </location>
</feature>
<dbReference type="GO" id="GO:0006351">
    <property type="term" value="P:DNA-templated transcription"/>
    <property type="evidence" value="ECO:0007669"/>
    <property type="project" value="InterPro"/>
</dbReference>
<feature type="domain" description="Zn(2)-C6 fungal-type" evidence="4">
    <location>
        <begin position="76"/>
        <end position="107"/>
    </location>
</feature>
<dbReference type="Proteomes" id="UP000443090">
    <property type="component" value="Unassembled WGS sequence"/>
</dbReference>
<dbReference type="CDD" id="cd12148">
    <property type="entry name" value="fungal_TF_MHR"/>
    <property type="match status" value="1"/>
</dbReference>
<sequence>MSFRKIRPSFGDSSASPSNPSQSTSESTGNSGSDPRLPLDSGSKNTTGSKSTSGNISGSTASSKRRRVPESVTRNACLNCKKARAKCDGEKPCHRCASRIESSECIYEVHIKHAKEELVRQIRELEAKDHLTETILQALSTDEKVPEILERLRNGESYSSIVKGLGRSPIEDLEAASPRTSHHSAFEASDHEMGGMPSTNKWTTVTSDSAVLDHLFQLYFAWVHPVHTLFSERHFVDSYKRQSKNFCSSALVNAICAMACHLHSVADSDEVDFLQLGEDFSDTVRDDMSPEDKTITTVQALAVMFLIDSARGKSLRASSYLRVATDSLSSVAPQTIDGFAEVWKNTVRGVQNLNVLVPVHLLTDRSVLIGSAPPTVNYPAFDTIEESDSNLDEARWYYYRYVSDQCPAWPGLLATTNREKSKLIRIIRDVATMMYSQQGSKLSARQILEQYSRFVAWQDDLPSIIGDIEGNNSQALPHVLSLLILFKNSIIQLLRPLLDFEGFPTTLVEEAIWTHAQQGLYLIDQHYRTQYTCRYQPLLQMFSVLHLTDVIARFFPGGMESGTKDGPEAIHFAMEALMQSRAGFPVAAPLQELLRKTANECSIPLPRNLDDIMPPPRKSKQTYRFDDFIDACTRKTYTQPVEEIHAKYAPSFSTDWITEGPAHGFLALASGPSRLKAPSAEERGAQSLMHIHNVLNTN</sequence>
<evidence type="ECO:0000259" key="4">
    <source>
        <dbReference type="PROSITE" id="PS50048"/>
    </source>
</evidence>
<dbReference type="PANTHER" id="PTHR47256">
    <property type="entry name" value="ZN(II)2CYS6 TRANSCRIPTION FACTOR (EUROFUNG)-RELATED"/>
    <property type="match status" value="1"/>
</dbReference>
<dbReference type="PANTHER" id="PTHR47256:SF1">
    <property type="entry name" value="ZN(II)2CYS6 TRANSCRIPTION FACTOR (EUROFUNG)"/>
    <property type="match status" value="1"/>
</dbReference>
<comment type="caution">
    <text evidence="5">The sequence shown here is derived from an EMBL/GenBank/DDBJ whole genome shotgun (WGS) entry which is preliminary data.</text>
</comment>
<dbReference type="GO" id="GO:0008270">
    <property type="term" value="F:zinc ion binding"/>
    <property type="evidence" value="ECO:0007669"/>
    <property type="project" value="InterPro"/>
</dbReference>
<dbReference type="Gene3D" id="4.10.240.10">
    <property type="entry name" value="Zn(2)-C6 fungal-type DNA-binding domain"/>
    <property type="match status" value="1"/>
</dbReference>
<dbReference type="SUPFAM" id="SSF57701">
    <property type="entry name" value="Zn2/Cys6 DNA-binding domain"/>
    <property type="match status" value="1"/>
</dbReference>
<name>A0A8H8U7A6_9HELO</name>
<dbReference type="CDD" id="cd00067">
    <property type="entry name" value="GAL4"/>
    <property type="match status" value="1"/>
</dbReference>
<dbReference type="InterPro" id="IPR007219">
    <property type="entry name" value="XnlR_reg_dom"/>
</dbReference>
<keyword evidence="2" id="KW-0539">Nucleus</keyword>
<evidence type="ECO:0000313" key="6">
    <source>
        <dbReference type="Proteomes" id="UP000443090"/>
    </source>
</evidence>
<dbReference type="OrthoDB" id="2162761at2759"/>
<protein>
    <submittedName>
        <fullName evidence="5">Nitrogen assimilation transcription factor</fullName>
    </submittedName>
</protein>
<dbReference type="Pfam" id="PF00172">
    <property type="entry name" value="Zn_clus"/>
    <property type="match status" value="1"/>
</dbReference>
<dbReference type="InterPro" id="IPR036864">
    <property type="entry name" value="Zn2-C6_fun-type_DNA-bd_sf"/>
</dbReference>
<evidence type="ECO:0000256" key="2">
    <source>
        <dbReference type="ARBA" id="ARBA00023242"/>
    </source>
</evidence>
<dbReference type="GO" id="GO:0000981">
    <property type="term" value="F:DNA-binding transcription factor activity, RNA polymerase II-specific"/>
    <property type="evidence" value="ECO:0007669"/>
    <property type="project" value="InterPro"/>
</dbReference>
<dbReference type="InterPro" id="IPR001138">
    <property type="entry name" value="Zn2Cys6_DnaBD"/>
</dbReference>
<evidence type="ECO:0000313" key="5">
    <source>
        <dbReference type="EMBL" id="TVY34132.1"/>
    </source>
</evidence>
<keyword evidence="6" id="KW-1185">Reference proteome</keyword>
<dbReference type="Pfam" id="PF04082">
    <property type="entry name" value="Fungal_trans"/>
    <property type="match status" value="1"/>
</dbReference>
<proteinExistence type="predicted"/>
<dbReference type="PROSITE" id="PS00463">
    <property type="entry name" value="ZN2_CY6_FUNGAL_1"/>
    <property type="match status" value="1"/>
</dbReference>
<evidence type="ECO:0000256" key="1">
    <source>
        <dbReference type="ARBA" id="ARBA00022723"/>
    </source>
</evidence>
<gene>
    <name evidence="5" type="primary">nirA_0</name>
    <name evidence="5" type="ORF">LOCC1_G008735</name>
</gene>
<feature type="region of interest" description="Disordered" evidence="3">
    <location>
        <begin position="176"/>
        <end position="200"/>
    </location>
</feature>
<feature type="compositionally biased region" description="Low complexity" evidence="3">
    <location>
        <begin position="41"/>
        <end position="60"/>
    </location>
</feature>
<dbReference type="GO" id="GO:0003677">
    <property type="term" value="F:DNA binding"/>
    <property type="evidence" value="ECO:0007669"/>
    <property type="project" value="InterPro"/>
</dbReference>
<accession>A0A8H8U7A6</accession>
<keyword evidence="1" id="KW-0479">Metal-binding</keyword>
<dbReference type="SMART" id="SM00066">
    <property type="entry name" value="GAL4"/>
    <property type="match status" value="1"/>
</dbReference>
<reference evidence="5 6" key="1">
    <citation type="submission" date="2018-05" db="EMBL/GenBank/DDBJ databases">
        <title>Genome sequencing and assembly of the regulated plant pathogen Lachnellula willkommii and related sister species for the development of diagnostic species identification markers.</title>
        <authorList>
            <person name="Giroux E."/>
            <person name="Bilodeau G."/>
        </authorList>
    </citation>
    <scope>NUCLEOTIDE SEQUENCE [LARGE SCALE GENOMIC DNA]</scope>
    <source>
        <strain evidence="5 6">CBS 160.35</strain>
    </source>
</reference>
<feature type="compositionally biased region" description="Low complexity" evidence="3">
    <location>
        <begin position="8"/>
        <end position="27"/>
    </location>
</feature>
<dbReference type="InterPro" id="IPR053187">
    <property type="entry name" value="Notoamide_regulator"/>
</dbReference>
<dbReference type="PROSITE" id="PS50048">
    <property type="entry name" value="ZN2_CY6_FUNGAL_2"/>
    <property type="match status" value="1"/>
</dbReference>
<feature type="region of interest" description="Disordered" evidence="3">
    <location>
        <begin position="1"/>
        <end position="68"/>
    </location>
</feature>
<dbReference type="EMBL" id="QGMI01001223">
    <property type="protein sequence ID" value="TVY34132.1"/>
    <property type="molecule type" value="Genomic_DNA"/>
</dbReference>
<evidence type="ECO:0000256" key="3">
    <source>
        <dbReference type="SAM" id="MobiDB-lite"/>
    </source>
</evidence>